<protein>
    <submittedName>
        <fullName evidence="3">Rhodanese-related sulfurtransferase</fullName>
    </submittedName>
</protein>
<reference evidence="3 4" key="1">
    <citation type="submission" date="2019-03" db="EMBL/GenBank/DDBJ databases">
        <title>Genomic Encyclopedia of Type Strains, Phase IV (KMG-IV): sequencing the most valuable type-strain genomes for metagenomic binning, comparative biology and taxonomic classification.</title>
        <authorList>
            <person name="Goeker M."/>
        </authorList>
    </citation>
    <scope>NUCLEOTIDE SEQUENCE [LARGE SCALE GENOMIC DNA]</scope>
    <source>
        <strain evidence="3 4">DSM 15505</strain>
    </source>
</reference>
<dbReference type="GO" id="GO:0016740">
    <property type="term" value="F:transferase activity"/>
    <property type="evidence" value="ECO:0007669"/>
    <property type="project" value="UniProtKB-KW"/>
</dbReference>
<dbReference type="InterPro" id="IPR036873">
    <property type="entry name" value="Rhodanese-like_dom_sf"/>
</dbReference>
<dbReference type="AlphaFoldDB" id="A0A4R7K1V5"/>
<sequence length="139" mass="15522">MVEQLIEFVTNHWILVSVFLALLAALAVVESQRAGRKVGPQEAVMLLNRDEAVVVDIREKKEFSEGHIKNAIHIPMAKLKESDNQLRKHSDKLILLVDKAGQHSGMAVKELPKEHGLNVARLSGGMMEWRNANLPVTTK</sequence>
<evidence type="ECO:0000313" key="4">
    <source>
        <dbReference type="Proteomes" id="UP000295830"/>
    </source>
</evidence>
<dbReference type="Pfam" id="PF00581">
    <property type="entry name" value="Rhodanese"/>
    <property type="match status" value="1"/>
</dbReference>
<keyword evidence="4" id="KW-1185">Reference proteome</keyword>
<evidence type="ECO:0000313" key="3">
    <source>
        <dbReference type="EMBL" id="TDT43489.1"/>
    </source>
</evidence>
<dbReference type="RefSeq" id="WP_133735555.1">
    <property type="nucleotide sequence ID" value="NZ_SOAX01000002.1"/>
</dbReference>
<gene>
    <name evidence="3" type="ORF">DES49_1307</name>
</gene>
<name>A0A4R7K1V5_9GAMM</name>
<dbReference type="OrthoDB" id="9808735at2"/>
<dbReference type="Gene3D" id="3.40.250.10">
    <property type="entry name" value="Rhodanese-like domain"/>
    <property type="match status" value="1"/>
</dbReference>
<feature type="domain" description="Rhodanese" evidence="2">
    <location>
        <begin position="48"/>
        <end position="138"/>
    </location>
</feature>
<evidence type="ECO:0000256" key="1">
    <source>
        <dbReference type="SAM" id="Phobius"/>
    </source>
</evidence>
<dbReference type="PANTHER" id="PTHR43031:SF18">
    <property type="entry name" value="RHODANESE-RELATED SULFURTRANSFERASES"/>
    <property type="match status" value="1"/>
</dbReference>
<dbReference type="SMART" id="SM00450">
    <property type="entry name" value="RHOD"/>
    <property type="match status" value="1"/>
</dbReference>
<organism evidence="3 4">
    <name type="scientific">Halospina denitrificans</name>
    <dbReference type="NCBI Taxonomy" id="332522"/>
    <lineage>
        <taxon>Bacteria</taxon>
        <taxon>Pseudomonadati</taxon>
        <taxon>Pseudomonadota</taxon>
        <taxon>Gammaproteobacteria</taxon>
        <taxon>Halospina</taxon>
    </lineage>
</organism>
<dbReference type="PROSITE" id="PS50206">
    <property type="entry name" value="RHODANESE_3"/>
    <property type="match status" value="1"/>
</dbReference>
<dbReference type="CDD" id="cd00158">
    <property type="entry name" value="RHOD"/>
    <property type="match status" value="1"/>
</dbReference>
<dbReference type="Proteomes" id="UP000295830">
    <property type="component" value="Unassembled WGS sequence"/>
</dbReference>
<dbReference type="EMBL" id="SOAX01000002">
    <property type="protein sequence ID" value="TDT43489.1"/>
    <property type="molecule type" value="Genomic_DNA"/>
</dbReference>
<evidence type="ECO:0000259" key="2">
    <source>
        <dbReference type="PROSITE" id="PS50206"/>
    </source>
</evidence>
<keyword evidence="1" id="KW-0472">Membrane</keyword>
<dbReference type="PANTHER" id="PTHR43031">
    <property type="entry name" value="FAD-DEPENDENT OXIDOREDUCTASE"/>
    <property type="match status" value="1"/>
</dbReference>
<accession>A0A4R7K1V5</accession>
<keyword evidence="1" id="KW-0812">Transmembrane</keyword>
<comment type="caution">
    <text evidence="3">The sequence shown here is derived from an EMBL/GenBank/DDBJ whole genome shotgun (WGS) entry which is preliminary data.</text>
</comment>
<proteinExistence type="predicted"/>
<feature type="transmembrane region" description="Helical" evidence="1">
    <location>
        <begin position="12"/>
        <end position="29"/>
    </location>
</feature>
<keyword evidence="1" id="KW-1133">Transmembrane helix</keyword>
<keyword evidence="3" id="KW-0808">Transferase</keyword>
<dbReference type="InterPro" id="IPR001763">
    <property type="entry name" value="Rhodanese-like_dom"/>
</dbReference>
<dbReference type="InterPro" id="IPR050229">
    <property type="entry name" value="GlpE_sulfurtransferase"/>
</dbReference>
<dbReference type="SUPFAM" id="SSF52821">
    <property type="entry name" value="Rhodanese/Cell cycle control phosphatase"/>
    <property type="match status" value="1"/>
</dbReference>